<protein>
    <recommendedName>
        <fullName evidence="3">Solute-binding protein family 3/N-terminal domain-containing protein</fullName>
    </recommendedName>
</protein>
<gene>
    <name evidence="1" type="ORF">KCG35_06185</name>
</gene>
<evidence type="ECO:0008006" key="3">
    <source>
        <dbReference type="Google" id="ProtNLM"/>
    </source>
</evidence>
<dbReference type="RefSeq" id="WP_215818807.1">
    <property type="nucleotide sequence ID" value="NZ_JAGSOY010000009.1"/>
</dbReference>
<proteinExistence type="predicted"/>
<organism evidence="1 2">
    <name type="scientific">Zooshikella harenae</name>
    <dbReference type="NCBI Taxonomy" id="2827238"/>
    <lineage>
        <taxon>Bacteria</taxon>
        <taxon>Pseudomonadati</taxon>
        <taxon>Pseudomonadota</taxon>
        <taxon>Gammaproteobacteria</taxon>
        <taxon>Oceanospirillales</taxon>
        <taxon>Zooshikellaceae</taxon>
        <taxon>Zooshikella</taxon>
    </lineage>
</organism>
<dbReference type="EMBL" id="JAGSOY010000009">
    <property type="protein sequence ID" value="MBU2710640.1"/>
    <property type="molecule type" value="Genomic_DNA"/>
</dbReference>
<dbReference type="Proteomes" id="UP000690515">
    <property type="component" value="Unassembled WGS sequence"/>
</dbReference>
<comment type="caution">
    <text evidence="1">The sequence shown here is derived from an EMBL/GenBank/DDBJ whole genome shotgun (WGS) entry which is preliminary data.</text>
</comment>
<accession>A0ABS5ZBL2</accession>
<reference evidence="1 2" key="1">
    <citation type="submission" date="2021-04" db="EMBL/GenBank/DDBJ databases">
        <authorList>
            <person name="Pira H."/>
            <person name="Risdian C."/>
            <person name="Wink J."/>
        </authorList>
    </citation>
    <scope>NUCLEOTIDE SEQUENCE [LARGE SCALE GENOMIC DNA]</scope>
    <source>
        <strain evidence="1 2">WH53</strain>
    </source>
</reference>
<sequence>MVSKWTLFFVVLFVAPAWSGSEPLVIAATEWAPYSGTQLLNKGFSPELFTVAMSRKGYEVDVIILPWSRALKRYL</sequence>
<evidence type="ECO:0000313" key="2">
    <source>
        <dbReference type="Proteomes" id="UP000690515"/>
    </source>
</evidence>
<dbReference type="SUPFAM" id="SSF53850">
    <property type="entry name" value="Periplasmic binding protein-like II"/>
    <property type="match status" value="1"/>
</dbReference>
<keyword evidence="2" id="KW-1185">Reference proteome</keyword>
<name>A0ABS5ZBL2_9GAMM</name>
<evidence type="ECO:0000313" key="1">
    <source>
        <dbReference type="EMBL" id="MBU2710640.1"/>
    </source>
</evidence>